<evidence type="ECO:0000256" key="7">
    <source>
        <dbReference type="SAM" id="MobiDB-lite"/>
    </source>
</evidence>
<gene>
    <name evidence="10" type="primary">LOC100197308</name>
</gene>
<name>A0ABM4BTV1_HYDVU</name>
<evidence type="ECO:0000256" key="4">
    <source>
        <dbReference type="ARBA" id="ARBA00039886"/>
    </source>
</evidence>
<comment type="subcellular location">
    <subcellularLocation>
        <location evidence="1">Nucleus membrane</location>
        <topology evidence="1">Peripheral membrane protein</topology>
        <orientation evidence="1">Cytoplasmic side</orientation>
    </subcellularLocation>
</comment>
<proteinExistence type="predicted"/>
<feature type="domain" description="C3H1-type" evidence="8">
    <location>
        <begin position="1"/>
        <end position="25"/>
    </location>
</feature>
<reference evidence="10" key="1">
    <citation type="submission" date="2025-08" db="UniProtKB">
        <authorList>
            <consortium name="RefSeq"/>
        </authorList>
    </citation>
    <scope>IDENTIFICATION</scope>
</reference>
<protein>
    <recommendedName>
        <fullName evidence="4">Nucleoporin NUP42</fullName>
    </recommendedName>
    <alternativeName>
        <fullName evidence="5">Nucleoporin-like protein 2</fullName>
    </alternativeName>
</protein>
<feature type="zinc finger region" description="C3H1-type" evidence="6">
    <location>
        <begin position="1"/>
        <end position="25"/>
    </location>
</feature>
<keyword evidence="6" id="KW-0863">Zinc-finger</keyword>
<evidence type="ECO:0000256" key="5">
    <source>
        <dbReference type="ARBA" id="ARBA00042384"/>
    </source>
</evidence>
<feature type="region of interest" description="Disordered" evidence="7">
    <location>
        <begin position="332"/>
        <end position="371"/>
    </location>
</feature>
<dbReference type="GeneID" id="100197308"/>
<dbReference type="PANTHER" id="PTHR46527:SF1">
    <property type="entry name" value="NUCLEOPORIN NUP42"/>
    <property type="match status" value="1"/>
</dbReference>
<dbReference type="PANTHER" id="PTHR46527">
    <property type="entry name" value="NUCLEOPORIN-LIKE PROTEIN 2"/>
    <property type="match status" value="1"/>
</dbReference>
<accession>A0ABM4BTV1</accession>
<evidence type="ECO:0000313" key="10">
    <source>
        <dbReference type="RefSeq" id="XP_065652592.1"/>
    </source>
</evidence>
<evidence type="ECO:0000256" key="2">
    <source>
        <dbReference type="ARBA" id="ARBA00023242"/>
    </source>
</evidence>
<keyword evidence="9" id="KW-1185">Reference proteome</keyword>
<dbReference type="Proteomes" id="UP001652625">
    <property type="component" value="Chromosome 04"/>
</dbReference>
<keyword evidence="2" id="KW-0539">Nucleus</keyword>
<dbReference type="InterPro" id="IPR051767">
    <property type="entry name" value="Nucleoporin_NUP42"/>
</dbReference>
<dbReference type="RefSeq" id="XP_065652592.1">
    <property type="nucleotide sequence ID" value="XM_065796520.1"/>
</dbReference>
<keyword evidence="6" id="KW-0862">Zinc</keyword>
<comment type="function">
    <text evidence="3">Required for the export of mRNAs containing poly(A) tails from the nucleus into the cytoplasm.</text>
</comment>
<keyword evidence="6" id="KW-0479">Metal-binding</keyword>
<evidence type="ECO:0000256" key="6">
    <source>
        <dbReference type="PROSITE-ProRule" id="PRU00723"/>
    </source>
</evidence>
<evidence type="ECO:0000256" key="1">
    <source>
        <dbReference type="ARBA" id="ARBA00004335"/>
    </source>
</evidence>
<evidence type="ECO:0000313" key="9">
    <source>
        <dbReference type="Proteomes" id="UP001652625"/>
    </source>
</evidence>
<evidence type="ECO:0000256" key="3">
    <source>
        <dbReference type="ARBA" id="ARBA00037262"/>
    </source>
</evidence>
<organism evidence="9 10">
    <name type="scientific">Hydra vulgaris</name>
    <name type="common">Hydra</name>
    <name type="synonym">Hydra attenuata</name>
    <dbReference type="NCBI Taxonomy" id="6087"/>
    <lineage>
        <taxon>Eukaryota</taxon>
        <taxon>Metazoa</taxon>
        <taxon>Cnidaria</taxon>
        <taxon>Hydrozoa</taxon>
        <taxon>Hydroidolina</taxon>
        <taxon>Anthoathecata</taxon>
        <taxon>Aplanulata</taxon>
        <taxon>Hydridae</taxon>
        <taxon>Hydra</taxon>
    </lineage>
</organism>
<evidence type="ECO:0000259" key="8">
    <source>
        <dbReference type="PROSITE" id="PS50103"/>
    </source>
</evidence>
<dbReference type="PROSITE" id="PS50103">
    <property type="entry name" value="ZF_C3H1"/>
    <property type="match status" value="1"/>
</dbReference>
<sequence length="458" mass="51152">MVICNFILKGYCKFGNRCRNEHSQQGGAFGARPLFSSLQNDRYHYNKTTNVPVNEVKLIGNGEVSVQMIRKELQDWAMNKVWPFSCFAVQRERNCLSGFVEISPEELRLEAYECKDTGLQRYLEGVQNLTNHVLKRRNQLIKYDDKQLFTEISTVQSAASTTDHFDNKSLFNNPYESSSQTSGKLFASSSSSSNFFNLNNTSKEVFGMQAPNNSTNIFGMQASNNNTNIFGMEGSNNNTNSFFSKLTQSSSSGGLFNTKEPEKNSTVVKNNLFSVSSPSENPFKSDTSLNFFSKNLQPSEKGIVPNDTNSNFFNNNSTMAGSLNIFSVLNSQSKPSSTDESGGVSSLNSTSMGLFSNSGNRPDQKPDFSQVSTQPLNPFFSSQTFTQPTNPFLSSQVSTQVRPIQSLPIYEQLRVYKPIQIENIFQIPLMTSDDIESFKACRFEIGKIPKCPPPIEFC</sequence>
<dbReference type="InterPro" id="IPR000571">
    <property type="entry name" value="Znf_CCCH"/>
</dbReference>